<dbReference type="Proteomes" id="UP001482620">
    <property type="component" value="Unassembled WGS sequence"/>
</dbReference>
<gene>
    <name evidence="1" type="ORF">ILYODFUR_005502</name>
</gene>
<protein>
    <submittedName>
        <fullName evidence="1">Uncharacterized protein</fullName>
    </submittedName>
</protein>
<evidence type="ECO:0000313" key="1">
    <source>
        <dbReference type="EMBL" id="MEQ2250884.1"/>
    </source>
</evidence>
<organism evidence="1 2">
    <name type="scientific">Ilyodon furcidens</name>
    <name type="common">goldbreast splitfin</name>
    <dbReference type="NCBI Taxonomy" id="33524"/>
    <lineage>
        <taxon>Eukaryota</taxon>
        <taxon>Metazoa</taxon>
        <taxon>Chordata</taxon>
        <taxon>Craniata</taxon>
        <taxon>Vertebrata</taxon>
        <taxon>Euteleostomi</taxon>
        <taxon>Actinopterygii</taxon>
        <taxon>Neopterygii</taxon>
        <taxon>Teleostei</taxon>
        <taxon>Neoteleostei</taxon>
        <taxon>Acanthomorphata</taxon>
        <taxon>Ovalentaria</taxon>
        <taxon>Atherinomorphae</taxon>
        <taxon>Cyprinodontiformes</taxon>
        <taxon>Goodeidae</taxon>
        <taxon>Ilyodon</taxon>
    </lineage>
</organism>
<name>A0ABV0V1E5_9TELE</name>
<evidence type="ECO:0000313" key="2">
    <source>
        <dbReference type="Proteomes" id="UP001482620"/>
    </source>
</evidence>
<comment type="caution">
    <text evidence="1">The sequence shown here is derived from an EMBL/GenBank/DDBJ whole genome shotgun (WGS) entry which is preliminary data.</text>
</comment>
<sequence>MLMAVVEGQTIWKRNDLGSFQRKNSRTHSKRKMFPCWPSFTKAGQRERKVNKIGRQMLQRILYFFTVSTKMQRGRAVRGDFFCDLQVVLGTDRSSSTHNVEL</sequence>
<reference evidence="1 2" key="1">
    <citation type="submission" date="2021-06" db="EMBL/GenBank/DDBJ databases">
        <authorList>
            <person name="Palmer J.M."/>
        </authorList>
    </citation>
    <scope>NUCLEOTIDE SEQUENCE [LARGE SCALE GENOMIC DNA]</scope>
    <source>
        <strain evidence="2">if_2019</strain>
        <tissue evidence="1">Muscle</tissue>
    </source>
</reference>
<keyword evidence="2" id="KW-1185">Reference proteome</keyword>
<accession>A0ABV0V1E5</accession>
<proteinExistence type="predicted"/>
<dbReference type="EMBL" id="JAHRIQ010093005">
    <property type="protein sequence ID" value="MEQ2250884.1"/>
    <property type="molecule type" value="Genomic_DNA"/>
</dbReference>